<evidence type="ECO:0000256" key="5">
    <source>
        <dbReference type="SAM" id="Phobius"/>
    </source>
</evidence>
<evidence type="ECO:0000256" key="1">
    <source>
        <dbReference type="ARBA" id="ARBA00004141"/>
    </source>
</evidence>
<feature type="transmembrane region" description="Helical" evidence="5">
    <location>
        <begin position="68"/>
        <end position="87"/>
    </location>
</feature>
<comment type="caution">
    <text evidence="7">The sequence shown here is derived from an EMBL/GenBank/DDBJ whole genome shotgun (WGS) entry which is preliminary data.</text>
</comment>
<name>A0A9K3KU13_9STRA</name>
<reference evidence="7" key="2">
    <citation type="submission" date="2021-04" db="EMBL/GenBank/DDBJ databases">
        <authorList>
            <person name="Podell S."/>
        </authorList>
    </citation>
    <scope>NUCLEOTIDE SEQUENCE</scope>
    <source>
        <strain evidence="7">Hildebrandi</strain>
    </source>
</reference>
<feature type="transmembrane region" description="Helical" evidence="5">
    <location>
        <begin position="240"/>
        <end position="260"/>
    </location>
</feature>
<evidence type="ECO:0000313" key="8">
    <source>
        <dbReference type="Proteomes" id="UP000693970"/>
    </source>
</evidence>
<keyword evidence="2 5" id="KW-0812">Transmembrane</keyword>
<dbReference type="EMBL" id="JAGRRH010000019">
    <property type="protein sequence ID" value="KAG7349566.1"/>
    <property type="molecule type" value="Genomic_DNA"/>
</dbReference>
<dbReference type="Proteomes" id="UP000693970">
    <property type="component" value="Unassembled WGS sequence"/>
</dbReference>
<evidence type="ECO:0000313" key="7">
    <source>
        <dbReference type="EMBL" id="KAG7349566.1"/>
    </source>
</evidence>
<dbReference type="PANTHER" id="PTHR13439">
    <property type="entry name" value="CT120 PROTEIN"/>
    <property type="match status" value="1"/>
</dbReference>
<accession>A0A9K3KU13</accession>
<keyword evidence="8" id="KW-1185">Reference proteome</keyword>
<dbReference type="GO" id="GO:0016020">
    <property type="term" value="C:membrane"/>
    <property type="evidence" value="ECO:0007669"/>
    <property type="project" value="UniProtKB-SubCell"/>
</dbReference>
<comment type="subcellular location">
    <subcellularLocation>
        <location evidence="1">Membrane</location>
        <topology evidence="1">Multi-pass membrane protein</topology>
    </subcellularLocation>
</comment>
<dbReference type="InterPro" id="IPR006634">
    <property type="entry name" value="TLC-dom"/>
</dbReference>
<gene>
    <name evidence="7" type="ORF">IV203_012163</name>
</gene>
<evidence type="ECO:0000256" key="4">
    <source>
        <dbReference type="ARBA" id="ARBA00023136"/>
    </source>
</evidence>
<feature type="domain" description="TLC" evidence="6">
    <location>
        <begin position="64"/>
        <end position="266"/>
    </location>
</feature>
<dbReference type="GO" id="GO:0055088">
    <property type="term" value="P:lipid homeostasis"/>
    <property type="evidence" value="ECO:0007669"/>
    <property type="project" value="TreeGrafter"/>
</dbReference>
<evidence type="ECO:0000256" key="2">
    <source>
        <dbReference type="ARBA" id="ARBA00022692"/>
    </source>
</evidence>
<proteinExistence type="predicted"/>
<keyword evidence="3 5" id="KW-1133">Transmembrane helix</keyword>
<dbReference type="InterPro" id="IPR050846">
    <property type="entry name" value="TLCD"/>
</dbReference>
<dbReference type="OrthoDB" id="40784at2759"/>
<evidence type="ECO:0000256" key="3">
    <source>
        <dbReference type="ARBA" id="ARBA00022989"/>
    </source>
</evidence>
<evidence type="ECO:0000259" key="6">
    <source>
        <dbReference type="Pfam" id="PF03798"/>
    </source>
</evidence>
<dbReference type="GO" id="GO:0005783">
    <property type="term" value="C:endoplasmic reticulum"/>
    <property type="evidence" value="ECO:0007669"/>
    <property type="project" value="TreeGrafter"/>
</dbReference>
<protein>
    <submittedName>
        <fullName evidence="7">TLC domain containing protein</fullName>
    </submittedName>
</protein>
<feature type="transmembrane region" description="Helical" evidence="5">
    <location>
        <begin position="203"/>
        <end position="228"/>
    </location>
</feature>
<dbReference type="PANTHER" id="PTHR13439:SF0">
    <property type="entry name" value="TOPOISOMERASE I DAMAGE AFFECTED PROTEIN 4"/>
    <property type="match status" value="1"/>
</dbReference>
<organism evidence="7 8">
    <name type="scientific">Nitzschia inconspicua</name>
    <dbReference type="NCBI Taxonomy" id="303405"/>
    <lineage>
        <taxon>Eukaryota</taxon>
        <taxon>Sar</taxon>
        <taxon>Stramenopiles</taxon>
        <taxon>Ochrophyta</taxon>
        <taxon>Bacillariophyta</taxon>
        <taxon>Bacillariophyceae</taxon>
        <taxon>Bacillariophycidae</taxon>
        <taxon>Bacillariales</taxon>
        <taxon>Bacillariaceae</taxon>
        <taxon>Nitzschia</taxon>
    </lineage>
</organism>
<dbReference type="Pfam" id="PF03798">
    <property type="entry name" value="TRAM_LAG1_CLN8"/>
    <property type="match status" value="1"/>
</dbReference>
<sequence>MSTRRIPASPFKALQNIRKRRSRSAPPTLRKPLIEQHFRVEHNPQGRKEVLPGAINHGDDWARDTHDFFNLIVLIPIVALNVMNWNWEILMNLNKKQTVADAWTGDWFDFFFWTTLMYFVADLVWILTIPNSVKSPNVIIQHHLVTMLYILVPFYKPSVRWCMGACMSVEINTWFLIARRVFNKQGFPPWIIDLSFVSIRIKLISICFYVTWISIRCILYPLMMSYIFNRWLKESERVGTYVNLEVVPVVLHAIFCVLNLKWTVDLTMSKVRYFQRRRRNGGAAAEKYSTGL</sequence>
<feature type="transmembrane region" description="Helical" evidence="5">
    <location>
        <begin position="107"/>
        <end position="126"/>
    </location>
</feature>
<dbReference type="AlphaFoldDB" id="A0A9K3KU13"/>
<keyword evidence="4 5" id="KW-0472">Membrane</keyword>
<reference evidence="7" key="1">
    <citation type="journal article" date="2021" name="Sci. Rep.">
        <title>Diploid genomic architecture of Nitzschia inconspicua, an elite biomass production diatom.</title>
        <authorList>
            <person name="Oliver A."/>
            <person name="Podell S."/>
            <person name="Pinowska A."/>
            <person name="Traller J.C."/>
            <person name="Smith S.R."/>
            <person name="McClure R."/>
            <person name="Beliaev A."/>
            <person name="Bohutskyi P."/>
            <person name="Hill E.A."/>
            <person name="Rabines A."/>
            <person name="Zheng H."/>
            <person name="Allen L.Z."/>
            <person name="Kuo A."/>
            <person name="Grigoriev I.V."/>
            <person name="Allen A.E."/>
            <person name="Hazlebeck D."/>
            <person name="Allen E.E."/>
        </authorList>
    </citation>
    <scope>NUCLEOTIDE SEQUENCE</scope>
    <source>
        <strain evidence="7">Hildebrandi</strain>
    </source>
</reference>